<dbReference type="EMBL" id="CAJPWZ010001978">
    <property type="protein sequence ID" value="CAG2227840.1"/>
    <property type="molecule type" value="Genomic_DNA"/>
</dbReference>
<dbReference type="Pfam" id="PF20231">
    <property type="entry name" value="DUF6589"/>
    <property type="match status" value="1"/>
</dbReference>
<dbReference type="OrthoDB" id="6155691at2759"/>
<evidence type="ECO:0000313" key="2">
    <source>
        <dbReference type="EMBL" id="CAG2227840.1"/>
    </source>
</evidence>
<dbReference type="InterPro" id="IPR046496">
    <property type="entry name" value="DUF6589"/>
</dbReference>
<protein>
    <recommendedName>
        <fullName evidence="1">DUF6589 domain-containing protein</fullName>
    </recommendedName>
</protein>
<accession>A0A8S3TAK3</accession>
<organism evidence="2 3">
    <name type="scientific">Mytilus edulis</name>
    <name type="common">Blue mussel</name>
    <dbReference type="NCBI Taxonomy" id="6550"/>
    <lineage>
        <taxon>Eukaryota</taxon>
        <taxon>Metazoa</taxon>
        <taxon>Spiralia</taxon>
        <taxon>Lophotrochozoa</taxon>
        <taxon>Mollusca</taxon>
        <taxon>Bivalvia</taxon>
        <taxon>Autobranchia</taxon>
        <taxon>Pteriomorphia</taxon>
        <taxon>Mytilida</taxon>
        <taxon>Mytiloidea</taxon>
        <taxon>Mytilidae</taxon>
        <taxon>Mytilinae</taxon>
        <taxon>Mytilus</taxon>
    </lineage>
</organism>
<keyword evidence="3" id="KW-1185">Reference proteome</keyword>
<gene>
    <name evidence="2" type="ORF">MEDL_40821</name>
</gene>
<feature type="domain" description="DUF6589" evidence="1">
    <location>
        <begin position="11"/>
        <end position="145"/>
    </location>
</feature>
<comment type="caution">
    <text evidence="2">The sequence shown here is derived from an EMBL/GenBank/DDBJ whole genome shotgun (WGS) entry which is preliminary data.</text>
</comment>
<evidence type="ECO:0000259" key="1">
    <source>
        <dbReference type="Pfam" id="PF20231"/>
    </source>
</evidence>
<dbReference type="Proteomes" id="UP000683360">
    <property type="component" value="Unassembled WGS sequence"/>
</dbReference>
<dbReference type="AlphaFoldDB" id="A0A8S3TAK3"/>
<name>A0A8S3TAK3_MYTED</name>
<sequence length="201" mass="22915">MNSYFVLVGRIMSEIPAFKWMKNLLPAHIKHPFMRQMEKQSKVFPLPIMMKNESKHEDCVDIMDSYEDQMCSLFEKATGNTDALSNYKVIIGGDQLTKVNLQEVRNLRTLAPTDRKKLVDLQPVICELWHLKQDFVETFYHFFLDALLEEVSNEESLFEVMDLGITVDDSGVISSTSTLGVPAGTSIPTNLTPSACPQYRF</sequence>
<proteinExistence type="predicted"/>
<reference evidence="2" key="1">
    <citation type="submission" date="2021-03" db="EMBL/GenBank/DDBJ databases">
        <authorList>
            <person name="Bekaert M."/>
        </authorList>
    </citation>
    <scope>NUCLEOTIDE SEQUENCE</scope>
</reference>
<evidence type="ECO:0000313" key="3">
    <source>
        <dbReference type="Proteomes" id="UP000683360"/>
    </source>
</evidence>